<accession>A0A6C0JXD7</accession>
<organism evidence="1">
    <name type="scientific">viral metagenome</name>
    <dbReference type="NCBI Taxonomy" id="1070528"/>
    <lineage>
        <taxon>unclassified sequences</taxon>
        <taxon>metagenomes</taxon>
        <taxon>organismal metagenomes</taxon>
    </lineage>
</organism>
<protein>
    <submittedName>
        <fullName evidence="1">Uncharacterized protein</fullName>
    </submittedName>
</protein>
<dbReference type="EMBL" id="MN740737">
    <property type="protein sequence ID" value="QHU09476.1"/>
    <property type="molecule type" value="Genomic_DNA"/>
</dbReference>
<proteinExistence type="predicted"/>
<sequence>MKKNTRKAKGALTIPELKNAWDQIHAATHAILKEGKPAPQQIKDFQKMWKKIFHRPVSTESVEAYLRVHRLSSSRRMGKKTRKMKGGAMPLAGAPLDSTLQPGVYGTHGNFPAYQSTGLGFYDTINKQGMFQECGIKDITPVIGGSTGSNQVGGSARDILSIAPYSSLIGTKGAVPSSLDNASTALKGFPLPASGAADRI</sequence>
<reference evidence="1" key="1">
    <citation type="journal article" date="2020" name="Nature">
        <title>Giant virus diversity and host interactions through global metagenomics.</title>
        <authorList>
            <person name="Schulz F."/>
            <person name="Roux S."/>
            <person name="Paez-Espino D."/>
            <person name="Jungbluth S."/>
            <person name="Walsh D.A."/>
            <person name="Denef V.J."/>
            <person name="McMahon K.D."/>
            <person name="Konstantinidis K.T."/>
            <person name="Eloe-Fadrosh E.A."/>
            <person name="Kyrpides N.C."/>
            <person name="Woyke T."/>
        </authorList>
    </citation>
    <scope>NUCLEOTIDE SEQUENCE</scope>
    <source>
        <strain evidence="1">GVMAG-S-1101164-105</strain>
    </source>
</reference>
<name>A0A6C0JXD7_9ZZZZ</name>
<dbReference type="AlphaFoldDB" id="A0A6C0JXD7"/>
<evidence type="ECO:0000313" key="1">
    <source>
        <dbReference type="EMBL" id="QHU09476.1"/>
    </source>
</evidence>